<dbReference type="InterPro" id="IPR014051">
    <property type="entry name" value="Phosphoesterase_HXTX"/>
</dbReference>
<comment type="caution">
    <text evidence="4">The sequence shown here is derived from an EMBL/GenBank/DDBJ whole genome shotgun (WGS) entry which is preliminary data.</text>
</comment>
<sequence>MRQRHRIFIAINLPEEVKKKLAEYQRKWPELPVRWTSPKNIHITLVFLGYLSNEELVEICKVAKEVASKNTSFDINLTKICYGPQDKKPPRMVWAIGEKSDEFTALKKELDKSLAVSENREFSPHITLGRIRQWEWQRIEPEDRPEVEEDINLNFLVESVEIMESVLKRGGAEYNIIESINLA</sequence>
<evidence type="ECO:0000313" key="5">
    <source>
        <dbReference type="Proteomes" id="UP000231472"/>
    </source>
</evidence>
<comment type="catalytic activity">
    <reaction evidence="2">
        <text>a 3'-end 2',3'-cyclophospho-ribonucleotide-RNA + H2O = a 3'-end 2'-phospho-ribonucleotide-RNA + H(+)</text>
        <dbReference type="Rhea" id="RHEA:11828"/>
        <dbReference type="Rhea" id="RHEA-COMP:10464"/>
        <dbReference type="Rhea" id="RHEA-COMP:17353"/>
        <dbReference type="ChEBI" id="CHEBI:15377"/>
        <dbReference type="ChEBI" id="CHEBI:15378"/>
        <dbReference type="ChEBI" id="CHEBI:83064"/>
        <dbReference type="ChEBI" id="CHEBI:173113"/>
        <dbReference type="EC" id="3.1.4.58"/>
    </reaction>
</comment>
<keyword evidence="1 2" id="KW-0378">Hydrolase</keyword>
<feature type="active site" description="Proton donor" evidence="2">
    <location>
        <position position="42"/>
    </location>
</feature>
<dbReference type="HAMAP" id="MF_01940">
    <property type="entry name" value="RNA_CPDase"/>
    <property type="match status" value="1"/>
</dbReference>
<dbReference type="Gene3D" id="3.90.1140.10">
    <property type="entry name" value="Cyclic phosphodiesterase"/>
    <property type="match status" value="1"/>
</dbReference>
<dbReference type="AlphaFoldDB" id="A0A2H0YP90"/>
<feature type="short sequence motif" description="HXTX 2" evidence="2">
    <location>
        <begin position="125"/>
        <end position="128"/>
    </location>
</feature>
<dbReference type="EMBL" id="PEYC01000009">
    <property type="protein sequence ID" value="PIS40314.1"/>
    <property type="molecule type" value="Genomic_DNA"/>
</dbReference>
<dbReference type="Proteomes" id="UP000231472">
    <property type="component" value="Unassembled WGS sequence"/>
</dbReference>
<dbReference type="InterPro" id="IPR004175">
    <property type="entry name" value="RNA_CPDase"/>
</dbReference>
<dbReference type="SUPFAM" id="SSF55144">
    <property type="entry name" value="LigT-like"/>
    <property type="match status" value="1"/>
</dbReference>
<comment type="similarity">
    <text evidence="2">Belongs to the 2H phosphoesterase superfamily. ThpR family.</text>
</comment>
<gene>
    <name evidence="4" type="ORF">COT32_00340</name>
</gene>
<dbReference type="InterPro" id="IPR009097">
    <property type="entry name" value="Cyclic_Pdiesterase"/>
</dbReference>
<reference evidence="5" key="1">
    <citation type="submission" date="2017-09" db="EMBL/GenBank/DDBJ databases">
        <title>Depth-based differentiation of microbial function through sediment-hosted aquifers and enrichment of novel symbionts in the deep terrestrial subsurface.</title>
        <authorList>
            <person name="Probst A.J."/>
            <person name="Ladd B."/>
            <person name="Jarett J.K."/>
            <person name="Geller-Mcgrath D.E."/>
            <person name="Sieber C.M.K."/>
            <person name="Emerson J.B."/>
            <person name="Anantharaman K."/>
            <person name="Thomas B.C."/>
            <person name="Malmstrom R."/>
            <person name="Stieglmeier M."/>
            <person name="Klingl A."/>
            <person name="Woyke T."/>
            <person name="Ryan C.M."/>
            <person name="Banfield J.F."/>
        </authorList>
    </citation>
    <scope>NUCLEOTIDE SEQUENCE [LARGE SCALE GENOMIC DNA]</scope>
</reference>
<name>A0A2H0YP90_9BACT</name>
<dbReference type="PANTHER" id="PTHR35561:SF1">
    <property type="entry name" value="RNA 2',3'-CYCLIC PHOSPHODIESTERASE"/>
    <property type="match status" value="1"/>
</dbReference>
<protein>
    <recommendedName>
        <fullName evidence="2">RNA 2',3'-cyclic phosphodiesterase</fullName>
        <shortName evidence="2">RNA 2',3'-CPDase</shortName>
        <ecNumber evidence="2">3.1.4.58</ecNumber>
    </recommendedName>
</protein>
<feature type="short sequence motif" description="HXTX 1" evidence="2">
    <location>
        <begin position="42"/>
        <end position="45"/>
    </location>
</feature>
<organism evidence="4 5">
    <name type="scientific">Candidatus Nealsonbacteria bacterium CG08_land_8_20_14_0_20_36_22</name>
    <dbReference type="NCBI Taxonomy" id="1974704"/>
    <lineage>
        <taxon>Bacteria</taxon>
        <taxon>Candidatus Nealsoniibacteriota</taxon>
    </lineage>
</organism>
<evidence type="ECO:0000256" key="2">
    <source>
        <dbReference type="HAMAP-Rule" id="MF_01940"/>
    </source>
</evidence>
<dbReference type="Pfam" id="PF02834">
    <property type="entry name" value="LigT_PEase"/>
    <property type="match status" value="1"/>
</dbReference>
<dbReference type="GO" id="GO:0004113">
    <property type="term" value="F:2',3'-cyclic-nucleotide 3'-phosphodiesterase activity"/>
    <property type="evidence" value="ECO:0007669"/>
    <property type="project" value="InterPro"/>
</dbReference>
<dbReference type="EC" id="3.1.4.58" evidence="2"/>
<accession>A0A2H0YP90</accession>
<dbReference type="NCBIfam" id="TIGR02258">
    <property type="entry name" value="2_5_ligase"/>
    <property type="match status" value="1"/>
</dbReference>
<feature type="active site" description="Proton acceptor" evidence="2">
    <location>
        <position position="125"/>
    </location>
</feature>
<comment type="function">
    <text evidence="2">Hydrolyzes RNA 2',3'-cyclic phosphodiester to an RNA 2'-phosphomonoester.</text>
</comment>
<dbReference type="PANTHER" id="PTHR35561">
    <property type="entry name" value="RNA 2',3'-CYCLIC PHOSPHODIESTERASE"/>
    <property type="match status" value="1"/>
</dbReference>
<evidence type="ECO:0000259" key="3">
    <source>
        <dbReference type="Pfam" id="PF02834"/>
    </source>
</evidence>
<proteinExistence type="inferred from homology"/>
<evidence type="ECO:0000256" key="1">
    <source>
        <dbReference type="ARBA" id="ARBA00022801"/>
    </source>
</evidence>
<evidence type="ECO:0000313" key="4">
    <source>
        <dbReference type="EMBL" id="PIS40314.1"/>
    </source>
</evidence>
<feature type="domain" description="Phosphoesterase HXTX" evidence="3">
    <location>
        <begin position="12"/>
        <end position="94"/>
    </location>
</feature>
<dbReference type="GO" id="GO:0008664">
    <property type="term" value="F:RNA 2',3'-cyclic 3'-phosphodiesterase activity"/>
    <property type="evidence" value="ECO:0007669"/>
    <property type="project" value="UniProtKB-EC"/>
</dbReference>